<accession>A0A023GAQ7</accession>
<dbReference type="GO" id="GO:0046983">
    <property type="term" value="F:protein dimerization activity"/>
    <property type="evidence" value="ECO:0007669"/>
    <property type="project" value="InterPro"/>
</dbReference>
<organism evidence="3">
    <name type="scientific">Amblyomma triste</name>
    <name type="common">Neotropical tick</name>
    <dbReference type="NCBI Taxonomy" id="251400"/>
    <lineage>
        <taxon>Eukaryota</taxon>
        <taxon>Metazoa</taxon>
        <taxon>Ecdysozoa</taxon>
        <taxon>Arthropoda</taxon>
        <taxon>Chelicerata</taxon>
        <taxon>Arachnida</taxon>
        <taxon>Acari</taxon>
        <taxon>Parasitiformes</taxon>
        <taxon>Ixodida</taxon>
        <taxon>Ixodoidea</taxon>
        <taxon>Ixodidae</taxon>
        <taxon>Amblyomminae</taxon>
        <taxon>Amblyomma</taxon>
    </lineage>
</organism>
<evidence type="ECO:0000256" key="1">
    <source>
        <dbReference type="SAM" id="MobiDB-lite"/>
    </source>
</evidence>
<reference evidence="3" key="1">
    <citation type="submission" date="2014-03" db="EMBL/GenBank/DDBJ databases">
        <title>The sialotranscriptome of Amblyomma triste, Amblyomma parvum and Amblyomma cajennense ticks, uncovered by 454-based RNA-seq.</title>
        <authorList>
            <person name="Garcia G.R."/>
            <person name="Gardinassi L.G."/>
            <person name="Ribeiro J.M."/>
            <person name="Anatriello E."/>
            <person name="Ferreira B.R."/>
            <person name="Moreira H.N."/>
            <person name="Mafra C."/>
            <person name="Olegario M.M."/>
            <person name="Szabo P.J."/>
            <person name="Miranda-Santos I.K."/>
            <person name="Maruyama S.R."/>
        </authorList>
    </citation>
    <scope>NUCLEOTIDE SEQUENCE</scope>
    <source>
        <strain evidence="3">Mato Grasso do Sul</strain>
        <tissue evidence="3">Salivary glands</tissue>
    </source>
</reference>
<evidence type="ECO:0000313" key="3">
    <source>
        <dbReference type="EMBL" id="JAC29973.1"/>
    </source>
</evidence>
<feature type="domain" description="BHLH" evidence="2">
    <location>
        <begin position="1"/>
        <end position="39"/>
    </location>
</feature>
<dbReference type="InterPro" id="IPR011598">
    <property type="entry name" value="bHLH_dom"/>
</dbReference>
<dbReference type="AlphaFoldDB" id="A0A023GAQ7"/>
<proteinExistence type="evidence at transcript level"/>
<sequence>MANSFNVLRRLLPSSSLSNRRRRSRLAILQAAKEHVFYLEGIITKLLAEGHFRGDPESLEALRQTFYDSASALPSRSPELLSQCDSEPSSQELKISLDDLEEQDPTVFTGVREPSVNVAIAADSVPSSPTLCQAWLSNRAAEAAVTLSPTVRSLMESFYDNVPTTAHENSLVQLVPDVVAYKAVPPSYSDNDYLVPTLQLCGELIPIDDGNAAAASPEDPFLGSFNTAPERSPTSDNEQDAFQLPDQWILNTCVKLVLNSDD</sequence>
<feature type="compositionally biased region" description="Polar residues" evidence="1">
    <location>
        <begin position="224"/>
        <end position="236"/>
    </location>
</feature>
<dbReference type="EMBL" id="GBBM01005445">
    <property type="protein sequence ID" value="JAC29973.1"/>
    <property type="molecule type" value="mRNA"/>
</dbReference>
<feature type="region of interest" description="Disordered" evidence="1">
    <location>
        <begin position="216"/>
        <end position="239"/>
    </location>
</feature>
<dbReference type="SUPFAM" id="SSF47459">
    <property type="entry name" value="HLH, helix-loop-helix DNA-binding domain"/>
    <property type="match status" value="1"/>
</dbReference>
<name>A0A023GAQ7_AMBTT</name>
<evidence type="ECO:0000259" key="2">
    <source>
        <dbReference type="PROSITE" id="PS50888"/>
    </source>
</evidence>
<dbReference type="PROSITE" id="PS50888">
    <property type="entry name" value="BHLH"/>
    <property type="match status" value="1"/>
</dbReference>
<dbReference type="InterPro" id="IPR036638">
    <property type="entry name" value="HLH_DNA-bd_sf"/>
</dbReference>
<protein>
    <recommendedName>
        <fullName evidence="2">BHLH domain-containing protein</fullName>
    </recommendedName>
</protein>
<dbReference type="Pfam" id="PF00010">
    <property type="entry name" value="HLH"/>
    <property type="match status" value="1"/>
</dbReference>